<keyword evidence="3 6" id="KW-0720">Serine protease</keyword>
<dbReference type="InterPro" id="IPR001314">
    <property type="entry name" value="Peptidase_S1A"/>
</dbReference>
<feature type="domain" description="CUB" evidence="8">
    <location>
        <begin position="419"/>
        <end position="531"/>
    </location>
</feature>
<evidence type="ECO:0000259" key="8">
    <source>
        <dbReference type="PROSITE" id="PS01180"/>
    </source>
</evidence>
<gene>
    <name evidence="10 12" type="primary">OVCH1</name>
</gene>
<feature type="domain" description="Peptidase S1" evidence="9">
    <location>
        <begin position="575"/>
        <end position="812"/>
    </location>
</feature>
<organism evidence="10 11">
    <name type="scientific">Pan troglodytes</name>
    <name type="common">Chimpanzee</name>
    <dbReference type="NCBI Taxonomy" id="9598"/>
    <lineage>
        <taxon>Eukaryota</taxon>
        <taxon>Metazoa</taxon>
        <taxon>Chordata</taxon>
        <taxon>Craniata</taxon>
        <taxon>Vertebrata</taxon>
        <taxon>Euteleostomi</taxon>
        <taxon>Mammalia</taxon>
        <taxon>Eutheria</taxon>
        <taxon>Euarchontoglires</taxon>
        <taxon>Primates</taxon>
        <taxon>Haplorrhini</taxon>
        <taxon>Catarrhini</taxon>
        <taxon>Hominidae</taxon>
        <taxon>Pan</taxon>
    </lineage>
</organism>
<dbReference type="SUPFAM" id="SSF50494">
    <property type="entry name" value="Trypsin-like serine proteases"/>
    <property type="match status" value="2"/>
</dbReference>
<dbReference type="Gene3D" id="2.40.10.10">
    <property type="entry name" value="Trypsin-like serine proteases"/>
    <property type="match status" value="2"/>
</dbReference>
<feature type="signal peptide" evidence="7">
    <location>
        <begin position="1"/>
        <end position="22"/>
    </location>
</feature>
<dbReference type="InterPro" id="IPR001254">
    <property type="entry name" value="Trypsin_dom"/>
</dbReference>
<dbReference type="InterPro" id="IPR035914">
    <property type="entry name" value="Sperma_CUB_dom_sf"/>
</dbReference>
<evidence type="ECO:0000313" key="12">
    <source>
        <dbReference type="VGNC" id="VGNC:5520"/>
    </source>
</evidence>
<dbReference type="PROSITE" id="PS00135">
    <property type="entry name" value="TRYPSIN_SER"/>
    <property type="match status" value="1"/>
</dbReference>
<dbReference type="Pfam" id="PF00089">
    <property type="entry name" value="Trypsin"/>
    <property type="match status" value="2"/>
</dbReference>
<dbReference type="PANTHER" id="PTHR24252:SF18">
    <property type="entry name" value="OVOCHYMASE 1"/>
    <property type="match status" value="1"/>
</dbReference>
<dbReference type="InterPro" id="IPR000859">
    <property type="entry name" value="CUB_dom"/>
</dbReference>
<dbReference type="OMA" id="EHTYYSA"/>
<evidence type="ECO:0000256" key="5">
    <source>
        <dbReference type="PROSITE-ProRule" id="PRU00059"/>
    </source>
</evidence>
<dbReference type="SUPFAM" id="SSF49854">
    <property type="entry name" value="Spermadhesin, CUB domain"/>
    <property type="match status" value="4"/>
</dbReference>
<feature type="domain" description="CUB" evidence="8">
    <location>
        <begin position="846"/>
        <end position="957"/>
    </location>
</feature>
<comment type="caution">
    <text evidence="5">Lacks conserved residue(s) required for the propagation of feature annotation.</text>
</comment>
<dbReference type="PANTHER" id="PTHR24252">
    <property type="entry name" value="ACROSIN-RELATED"/>
    <property type="match status" value="1"/>
</dbReference>
<dbReference type="PROSITE" id="PS50240">
    <property type="entry name" value="TRYPSIN_DOM"/>
    <property type="match status" value="2"/>
</dbReference>
<feature type="disulfide bond" evidence="5">
    <location>
        <begin position="419"/>
        <end position="446"/>
    </location>
</feature>
<keyword evidence="2 6" id="KW-0378">Hydrolase</keyword>
<evidence type="ECO:0000256" key="2">
    <source>
        <dbReference type="ARBA" id="ARBA00022801"/>
    </source>
</evidence>
<dbReference type="InterPro" id="IPR033116">
    <property type="entry name" value="TRYPSIN_SER"/>
</dbReference>
<evidence type="ECO:0000256" key="7">
    <source>
        <dbReference type="SAM" id="SignalP"/>
    </source>
</evidence>
<feature type="domain" description="CUB" evidence="8">
    <location>
        <begin position="333"/>
        <end position="410"/>
    </location>
</feature>
<reference evidence="10 11" key="1">
    <citation type="journal article" date="2005" name="Nature">
        <title>Initial sequence of the chimpanzee genome and comparison with the human genome.</title>
        <authorList>
            <consortium name="Chimpanzee sequencing and analysis consortium"/>
        </authorList>
    </citation>
    <scope>NUCLEOTIDE SEQUENCE [LARGE SCALE GENOMIC DNA]</scope>
</reference>
<dbReference type="EMBL" id="AACZ04032307">
    <property type="status" value="NOT_ANNOTATED_CDS"/>
    <property type="molecule type" value="Genomic_DNA"/>
</dbReference>
<evidence type="ECO:0000256" key="4">
    <source>
        <dbReference type="ARBA" id="ARBA00023157"/>
    </source>
</evidence>
<dbReference type="SMART" id="SM00042">
    <property type="entry name" value="CUB"/>
    <property type="match status" value="2"/>
</dbReference>
<keyword evidence="4 5" id="KW-1015">Disulfide bond</keyword>
<evidence type="ECO:0000259" key="9">
    <source>
        <dbReference type="PROSITE" id="PS50240"/>
    </source>
</evidence>
<protein>
    <submittedName>
        <fullName evidence="10">Ovochymase 1</fullName>
    </submittedName>
</protein>
<evidence type="ECO:0000313" key="10">
    <source>
        <dbReference type="Ensembl" id="ENSPTRP00000008194.6"/>
    </source>
</evidence>
<dbReference type="Gene3D" id="2.60.120.290">
    <property type="entry name" value="Spermadhesin, CUB domain"/>
    <property type="match status" value="3"/>
</dbReference>
<keyword evidence="7" id="KW-0732">Signal</keyword>
<name>H2Q5N7_PANTR</name>
<dbReference type="FunFam" id="2.60.120.290:FF:000005">
    <property type="entry name" value="Procollagen C-endopeptidase enhancer 1"/>
    <property type="match status" value="1"/>
</dbReference>
<keyword evidence="11" id="KW-1185">Reference proteome</keyword>
<dbReference type="PRINTS" id="PR00722">
    <property type="entry name" value="CHYMOTRYPSIN"/>
</dbReference>
<dbReference type="VGNC" id="VGNC:5520">
    <property type="gene designation" value="OVCH1"/>
</dbReference>
<dbReference type="GO" id="GO:0009566">
    <property type="term" value="P:fertilization"/>
    <property type="evidence" value="ECO:0007669"/>
    <property type="project" value="UniProtKB-ARBA"/>
</dbReference>
<dbReference type="CDD" id="cd00041">
    <property type="entry name" value="CUB"/>
    <property type="match status" value="3"/>
</dbReference>
<reference evidence="10" key="3">
    <citation type="submission" date="2025-09" db="UniProtKB">
        <authorList>
            <consortium name="Ensembl"/>
        </authorList>
    </citation>
    <scope>IDENTIFICATION</scope>
</reference>
<dbReference type="PROSITE" id="PS01180">
    <property type="entry name" value="CUB"/>
    <property type="match status" value="3"/>
</dbReference>
<dbReference type="Pfam" id="PF00431">
    <property type="entry name" value="CUB"/>
    <property type="match status" value="2"/>
</dbReference>
<dbReference type="HOGENOM" id="CLU_004497_0_0_1"/>
<evidence type="ECO:0000256" key="1">
    <source>
        <dbReference type="ARBA" id="ARBA00022670"/>
    </source>
</evidence>
<evidence type="ECO:0000256" key="3">
    <source>
        <dbReference type="ARBA" id="ARBA00022825"/>
    </source>
</evidence>
<reference evidence="10" key="2">
    <citation type="submission" date="2025-08" db="UniProtKB">
        <authorList>
            <consortium name="Ensembl"/>
        </authorList>
    </citation>
    <scope>IDENTIFICATION</scope>
</reference>
<evidence type="ECO:0000313" key="11">
    <source>
        <dbReference type="Proteomes" id="UP000002277"/>
    </source>
</evidence>
<feature type="domain" description="Peptidase S1" evidence="9">
    <location>
        <begin position="38"/>
        <end position="296"/>
    </location>
</feature>
<dbReference type="InterPro" id="IPR009003">
    <property type="entry name" value="Peptidase_S1_PA"/>
</dbReference>
<feature type="chain" id="PRO_5014123051" evidence="7">
    <location>
        <begin position="23"/>
        <end position="1128"/>
    </location>
</feature>
<dbReference type="GO" id="GO:0006508">
    <property type="term" value="P:proteolysis"/>
    <property type="evidence" value="ECO:0007669"/>
    <property type="project" value="UniProtKB-KW"/>
</dbReference>
<dbReference type="InterPro" id="IPR043504">
    <property type="entry name" value="Peptidase_S1_PA_chymotrypsin"/>
</dbReference>
<accession>H2Q5N7</accession>
<dbReference type="GeneTree" id="ENSGT00940000163017"/>
<dbReference type="CDD" id="cd00190">
    <property type="entry name" value="Tryp_SPc"/>
    <property type="match status" value="2"/>
</dbReference>
<dbReference type="Bgee" id="ENSPTRG00000004799">
    <property type="expression patterns" value="Expressed in spleen and 10 other cell types or tissues"/>
</dbReference>
<dbReference type="eggNOG" id="KOG3627">
    <property type="taxonomic scope" value="Eukaryota"/>
</dbReference>
<dbReference type="Proteomes" id="UP000002277">
    <property type="component" value="Chromosome 12"/>
</dbReference>
<dbReference type="SMART" id="SM00020">
    <property type="entry name" value="Tryp_SPc"/>
    <property type="match status" value="2"/>
</dbReference>
<proteinExistence type="predicted"/>
<dbReference type="InterPro" id="IPR018114">
    <property type="entry name" value="TRYPSIN_HIS"/>
</dbReference>
<evidence type="ECO:0000256" key="6">
    <source>
        <dbReference type="RuleBase" id="RU363034"/>
    </source>
</evidence>
<dbReference type="GO" id="GO:0004252">
    <property type="term" value="F:serine-type endopeptidase activity"/>
    <property type="evidence" value="ECO:0007669"/>
    <property type="project" value="InterPro"/>
</dbReference>
<dbReference type="PaxDb" id="9598-ENSPTRP00000008194"/>
<feature type="disulfide bond" evidence="5">
    <location>
        <begin position="846"/>
        <end position="873"/>
    </location>
</feature>
<dbReference type="AlphaFoldDB" id="H2Q5N7"/>
<dbReference type="PROSITE" id="PS00134">
    <property type="entry name" value="TRYPSIN_HIS"/>
    <property type="match status" value="2"/>
</dbReference>
<sequence length="1128" mass="124234">MGMLASAGLLLLLVIGHPRSLGLKCGICMVNMKSKEPAVGSRFFSRISSWRNSTVTGHPWQVSLKSDEHHFCGGSLIQEDRVVTAAHCLDSLSEKQLKNITVTSGDYSLFQKDKQEQNIPVSKIITHPEYNSCEYMSPDIALLYLKHKVKFGNAVQPICLPDSDDKVEPGILCLSSGWGKISKTSEYSNVLQEMELPIMDDRACNTVLKSMNLPPLGRTMLCAGFPDGGMDACQGDSGGPLVCRRGGGIWILAGITSWVAGCAGGSAPVRNNHVKASLGIFSKVSELMDFITQNLFTGLDRGQPLSKVGSRCITKALSSVQEVNGSQRGEGILDMEKQVGCDHDYVSLRSSSGVLFNQRSLMEDDGKQNKRVCGKILPSPLLAETCEAMVPFVSDTEDSGSGFELTFTAVQKSEAGSGCGSLAILVEEGTNHSAKYPDLYSSNIRCHWFICAPEKHIIKLTFEDFAVKFSPNCIYDAVVIYGDSEEKHKLAKLCGMLTITSIFSSSNMTVIYFKSDGKNRLQGFKARFTILPSESLNKFEPKLPPQNNPVSTVKAILHDVCGIPPFSPQWLSRRIAGGEEACPHCWPWQVGLRFLGDYQCGGAIINPVWILTAAHCVQLKNNPLSWTIIAGDHDRNLKESTEQVRRAKHIIVHEDFNTLSYDSDIALIQLSSPLEYNSAVRPVCLPHSTEPLFSSEICAVTGWGSISADGGLASRLQQIQVHVLEREVCEHTYYSAHPGGITEKMICAGFAASGEKDFCQGDSGGPLVCRHENGPFVLYGIVSWGAGCVQPWKPGVFARVMIFLDWIQSKINGPASLQTNNKCKTLKQQLPPPTPSPESASWPGCCSEAELEKPRGFFPTPRYLLDYRGRLECSWVLRVSPSSMAKFTIEYLSLLGSPVCQDSVLIIYEERHSKRKTAGGLHGRRLYSMTFMSPGPLVRVTFHALVRGAFGISYIVLKVLGPKDSKITRLSQSSNREHLVPCEDVLLTKPEGIMQIPRNSHRTTMGCQWRLVAPLNHIIQLNIINFPMKPTTFVCHGHLRVYEGFGPGKKLIASFAGTLAMILTKDILKREKLNFINTYIMHIWENSVYDNVRSVGKRKLRRNFMEAEKSRIQVPADLVPAKGSLSGS</sequence>
<keyword evidence="1 6" id="KW-0645">Protease</keyword>
<dbReference type="Ensembl" id="ENSPTRT00000008867.6">
    <property type="protein sequence ID" value="ENSPTRP00000008194.6"/>
    <property type="gene ID" value="ENSPTRG00000004799.6"/>
</dbReference>
<dbReference type="FunFam" id="2.40.10.10:FF:000003">
    <property type="entry name" value="Transmembrane serine protease 3"/>
    <property type="match status" value="2"/>
</dbReference>
<dbReference type="InParanoid" id="H2Q5N7"/>